<dbReference type="Pfam" id="PF12804">
    <property type="entry name" value="NTP_transf_3"/>
    <property type="match status" value="1"/>
</dbReference>
<dbReference type="Proteomes" id="UP001216510">
    <property type="component" value="Chromosome"/>
</dbReference>
<evidence type="ECO:0000256" key="3">
    <source>
        <dbReference type="ARBA" id="ARBA00022842"/>
    </source>
</evidence>
<evidence type="ECO:0000313" key="5">
    <source>
        <dbReference type="EMBL" id="WEF31398.1"/>
    </source>
</evidence>
<dbReference type="CDD" id="cd02523">
    <property type="entry name" value="PC_cytidylyltransferase"/>
    <property type="match status" value="1"/>
</dbReference>
<feature type="domain" description="MobA-like NTP transferase" evidence="4">
    <location>
        <begin position="15"/>
        <end position="153"/>
    </location>
</feature>
<reference evidence="5 6" key="1">
    <citation type="submission" date="2023-02" db="EMBL/GenBank/DDBJ databases">
        <title>Gemone sequence of Telluria chitinolytica ACM 3522T.</title>
        <authorList>
            <person name="Frediansyah A."/>
            <person name="Miess H."/>
            <person name="Gross H."/>
        </authorList>
    </citation>
    <scope>NUCLEOTIDE SEQUENCE [LARGE SCALE GENOMIC DNA]</scope>
    <source>
        <strain evidence="5 6">ACM 3522</strain>
    </source>
</reference>
<dbReference type="RefSeq" id="WP_277414172.1">
    <property type="nucleotide sequence ID" value="NZ_CP119083.1"/>
</dbReference>
<keyword evidence="1" id="KW-0808">Transferase</keyword>
<evidence type="ECO:0000256" key="1">
    <source>
        <dbReference type="ARBA" id="ARBA00022679"/>
    </source>
</evidence>
<evidence type="ECO:0000256" key="2">
    <source>
        <dbReference type="ARBA" id="ARBA00022695"/>
    </source>
</evidence>
<keyword evidence="6" id="KW-1185">Reference proteome</keyword>
<evidence type="ECO:0000313" key="6">
    <source>
        <dbReference type="Proteomes" id="UP001216510"/>
    </source>
</evidence>
<gene>
    <name evidence="5" type="ORF">PX653_18265</name>
</gene>
<dbReference type="InterPro" id="IPR029044">
    <property type="entry name" value="Nucleotide-diphossugar_trans"/>
</dbReference>
<organism evidence="5 6">
    <name type="scientific">Pseudoduganella chitinolytica</name>
    <dbReference type="NCBI Taxonomy" id="34070"/>
    <lineage>
        <taxon>Bacteria</taxon>
        <taxon>Pseudomonadati</taxon>
        <taxon>Pseudomonadota</taxon>
        <taxon>Betaproteobacteria</taxon>
        <taxon>Burkholderiales</taxon>
        <taxon>Oxalobacteraceae</taxon>
        <taxon>Telluria group</taxon>
        <taxon>Pseudoduganella</taxon>
    </lineage>
</organism>
<evidence type="ECO:0000259" key="4">
    <source>
        <dbReference type="Pfam" id="PF12804"/>
    </source>
</evidence>
<dbReference type="PANTHER" id="PTHR43584">
    <property type="entry name" value="NUCLEOTIDYL TRANSFERASE"/>
    <property type="match status" value="1"/>
</dbReference>
<dbReference type="PANTHER" id="PTHR43584:SF8">
    <property type="entry name" value="N-ACETYLMURAMATE ALPHA-1-PHOSPHATE URIDYLYLTRANSFERASE"/>
    <property type="match status" value="1"/>
</dbReference>
<name>A0ABY8B8N8_9BURK</name>
<dbReference type="GO" id="GO:0016779">
    <property type="term" value="F:nucleotidyltransferase activity"/>
    <property type="evidence" value="ECO:0007669"/>
    <property type="project" value="UniProtKB-KW"/>
</dbReference>
<sequence length="272" mass="29157">MTNNDIATAAADTHAIVLAAGLGTRLKENTKATPKCLVPVSARPILDRLLDNLVRLGIGRATIVVGYLDHAIREFAAHWVLANNAPIEVDFVLNERYAETGSLCSLELALRHLDGTRDERHLLLIEGDVVIDIELLARLLRQTAATGAAATLLAPYEPALNGTFATVAQGVVTGWLHESVRAPGFDLEGSFKTVNLTTVPRGHARHRLLAQASAVIAQRGPKAPLEYAMQNLVAEGLRIDAVPTDGLPWFEVDTPEDLAIANDLFPPLPAAA</sequence>
<accession>A0ABY8B8N8</accession>
<dbReference type="Gene3D" id="3.90.550.10">
    <property type="entry name" value="Spore Coat Polysaccharide Biosynthesis Protein SpsA, Chain A"/>
    <property type="match status" value="1"/>
</dbReference>
<keyword evidence="2 5" id="KW-0548">Nucleotidyltransferase</keyword>
<dbReference type="InterPro" id="IPR050065">
    <property type="entry name" value="GlmU-like"/>
</dbReference>
<keyword evidence="3" id="KW-0460">Magnesium</keyword>
<protein>
    <submittedName>
        <fullName evidence="5">Phosphocholine cytidylyltransferase family protein</fullName>
    </submittedName>
</protein>
<dbReference type="InterPro" id="IPR025877">
    <property type="entry name" value="MobA-like_NTP_Trfase"/>
</dbReference>
<proteinExistence type="predicted"/>
<dbReference type="EMBL" id="CP119083">
    <property type="protein sequence ID" value="WEF31398.1"/>
    <property type="molecule type" value="Genomic_DNA"/>
</dbReference>
<dbReference type="SUPFAM" id="SSF53448">
    <property type="entry name" value="Nucleotide-diphospho-sugar transferases"/>
    <property type="match status" value="1"/>
</dbReference>